<keyword evidence="6" id="KW-1185">Reference proteome</keyword>
<dbReference type="Gene3D" id="3.90.1150.10">
    <property type="entry name" value="Aspartate Aminotransferase, domain 1"/>
    <property type="match status" value="1"/>
</dbReference>
<dbReference type="InterPro" id="IPR015422">
    <property type="entry name" value="PyrdxlP-dep_Trfase_small"/>
</dbReference>
<name>A0A1M5WRX1_9BACT</name>
<dbReference type="PANTHER" id="PTHR48097:SF5">
    <property type="entry name" value="LOW SPECIFICITY L-THREONINE ALDOLASE"/>
    <property type="match status" value="1"/>
</dbReference>
<dbReference type="InterPro" id="IPR001597">
    <property type="entry name" value="ArAA_b-elim_lyase/Thr_aldolase"/>
</dbReference>
<dbReference type="STRING" id="1121409.SAMN02745124_02486"/>
<feature type="domain" description="Aromatic amino acid beta-eliminating lyase/threonine aldolase" evidence="4">
    <location>
        <begin position="6"/>
        <end position="296"/>
    </location>
</feature>
<proteinExistence type="inferred from homology"/>
<evidence type="ECO:0000256" key="3">
    <source>
        <dbReference type="ARBA" id="ARBA00022898"/>
    </source>
</evidence>
<dbReference type="SUPFAM" id="SSF53383">
    <property type="entry name" value="PLP-dependent transferases"/>
    <property type="match status" value="1"/>
</dbReference>
<dbReference type="InterPro" id="IPR015421">
    <property type="entry name" value="PyrdxlP-dep_Trfase_major"/>
</dbReference>
<dbReference type="GO" id="GO:0016829">
    <property type="term" value="F:lyase activity"/>
    <property type="evidence" value="ECO:0007669"/>
    <property type="project" value="InterPro"/>
</dbReference>
<dbReference type="GO" id="GO:0006520">
    <property type="term" value="P:amino acid metabolic process"/>
    <property type="evidence" value="ECO:0007669"/>
    <property type="project" value="InterPro"/>
</dbReference>
<dbReference type="Gene3D" id="3.40.640.10">
    <property type="entry name" value="Type I PLP-dependent aspartate aminotransferase-like (Major domain)"/>
    <property type="match status" value="1"/>
</dbReference>
<comment type="cofactor">
    <cofactor evidence="1">
        <name>pyridoxal 5'-phosphate</name>
        <dbReference type="ChEBI" id="CHEBI:597326"/>
    </cofactor>
</comment>
<dbReference type="Pfam" id="PF01212">
    <property type="entry name" value="Beta_elim_lyase"/>
    <property type="match status" value="1"/>
</dbReference>
<dbReference type="CDD" id="cd06502">
    <property type="entry name" value="TA_like"/>
    <property type="match status" value="1"/>
</dbReference>
<gene>
    <name evidence="5" type="ORF">SAMN02745124_02486</name>
</gene>
<dbReference type="PANTHER" id="PTHR48097">
    <property type="entry name" value="L-THREONINE ALDOLASE-RELATED"/>
    <property type="match status" value="1"/>
</dbReference>
<dbReference type="OrthoDB" id="9774495at2"/>
<organism evidence="5 6">
    <name type="scientific">Desulfofustis glycolicus DSM 9705</name>
    <dbReference type="NCBI Taxonomy" id="1121409"/>
    <lineage>
        <taxon>Bacteria</taxon>
        <taxon>Pseudomonadati</taxon>
        <taxon>Thermodesulfobacteriota</taxon>
        <taxon>Desulfobulbia</taxon>
        <taxon>Desulfobulbales</taxon>
        <taxon>Desulfocapsaceae</taxon>
        <taxon>Desulfofustis</taxon>
    </lineage>
</organism>
<sequence length="349" mass="38056">MKAAQQFASDNNAGICPQAWSILAEANQGHASAYGDDWWTKQAIDRIRGLFEADCEVFFVFNGTAGNALALASLCRPYDAVVCHRLAHIETDECSAPAFFSGGTKLLPGDGADGKLTPAIVEEIVGRRNDVHFPRVRVLSLTQATEAGTIYQPDELLELTARARHHGLFVHLDGARLANAVSTLGCSPRELTVDCGVDVLCFGGTKNGMAVGDAVIFFDRRLADGFARRCKQAGQLASKMRFLAAPWIAMLDDGSWLTHARHANDCAARLEARLQTLPGATILFPRQANTLFVGMADHHLQALKERGWRFYIFPEAGGARFMCSWDTDIAMVDRFADDIEAILTGQDGR</sequence>
<evidence type="ECO:0000256" key="1">
    <source>
        <dbReference type="ARBA" id="ARBA00001933"/>
    </source>
</evidence>
<dbReference type="Proteomes" id="UP000184139">
    <property type="component" value="Unassembled WGS sequence"/>
</dbReference>
<dbReference type="EMBL" id="FQXS01000014">
    <property type="protein sequence ID" value="SHH90181.1"/>
    <property type="molecule type" value="Genomic_DNA"/>
</dbReference>
<accession>A0A1M5WRX1</accession>
<dbReference type="InterPro" id="IPR015424">
    <property type="entry name" value="PyrdxlP-dep_Trfase"/>
</dbReference>
<dbReference type="RefSeq" id="WP_073376455.1">
    <property type="nucleotide sequence ID" value="NZ_FQXS01000014.1"/>
</dbReference>
<reference evidence="5 6" key="1">
    <citation type="submission" date="2016-11" db="EMBL/GenBank/DDBJ databases">
        <authorList>
            <person name="Jaros S."/>
            <person name="Januszkiewicz K."/>
            <person name="Wedrychowicz H."/>
        </authorList>
    </citation>
    <scope>NUCLEOTIDE SEQUENCE [LARGE SCALE GENOMIC DNA]</scope>
    <source>
        <strain evidence="5 6">DSM 9705</strain>
    </source>
</reference>
<protein>
    <submittedName>
        <fullName evidence="5">L-threonine aldolase</fullName>
    </submittedName>
</protein>
<evidence type="ECO:0000256" key="2">
    <source>
        <dbReference type="ARBA" id="ARBA00006966"/>
    </source>
</evidence>
<keyword evidence="3" id="KW-0663">Pyridoxal phosphate</keyword>
<comment type="similarity">
    <text evidence="2">Belongs to the threonine aldolase family.</text>
</comment>
<dbReference type="AlphaFoldDB" id="A0A1M5WRX1"/>
<evidence type="ECO:0000313" key="6">
    <source>
        <dbReference type="Proteomes" id="UP000184139"/>
    </source>
</evidence>
<evidence type="ECO:0000313" key="5">
    <source>
        <dbReference type="EMBL" id="SHH90181.1"/>
    </source>
</evidence>
<evidence type="ECO:0000259" key="4">
    <source>
        <dbReference type="Pfam" id="PF01212"/>
    </source>
</evidence>